<dbReference type="EMBL" id="CP028901">
    <property type="protein sequence ID" value="AWB35531.1"/>
    <property type="molecule type" value="Genomic_DNA"/>
</dbReference>
<name>A0A2R4XP13_9BURK</name>
<gene>
    <name evidence="1" type="ORF">DBV39_19280</name>
</gene>
<evidence type="ECO:0000313" key="2">
    <source>
        <dbReference type="Proteomes" id="UP000244571"/>
    </source>
</evidence>
<proteinExistence type="predicted"/>
<accession>A0A2R4XP13</accession>
<protein>
    <submittedName>
        <fullName evidence="1">Uncharacterized protein</fullName>
    </submittedName>
</protein>
<dbReference type="KEGG" id="boz:DBV39_19280"/>
<organism evidence="1 2">
    <name type="scientific">Orrella marina</name>
    <dbReference type="NCBI Taxonomy" id="2163011"/>
    <lineage>
        <taxon>Bacteria</taxon>
        <taxon>Pseudomonadati</taxon>
        <taxon>Pseudomonadota</taxon>
        <taxon>Betaproteobacteria</taxon>
        <taxon>Burkholderiales</taxon>
        <taxon>Alcaligenaceae</taxon>
        <taxon>Orrella</taxon>
    </lineage>
</organism>
<evidence type="ECO:0000313" key="1">
    <source>
        <dbReference type="EMBL" id="AWB35531.1"/>
    </source>
</evidence>
<sequence length="63" mass="7179">MVSRRTADVHSYPWVHRLDQRKQALPGDDLFHLGEKLLATCLLALGAVLQIRKGQLVMAKRKK</sequence>
<dbReference type="AlphaFoldDB" id="A0A2R4XP13"/>
<dbReference type="Proteomes" id="UP000244571">
    <property type="component" value="Chromosome"/>
</dbReference>
<keyword evidence="2" id="KW-1185">Reference proteome</keyword>
<reference evidence="1 2" key="1">
    <citation type="submission" date="2018-04" db="EMBL/GenBank/DDBJ databases">
        <title>Bordetella sp. HZ20 isolated from seawater.</title>
        <authorList>
            <person name="Sun C."/>
        </authorList>
    </citation>
    <scope>NUCLEOTIDE SEQUENCE [LARGE SCALE GENOMIC DNA]</scope>
    <source>
        <strain evidence="1 2">HZ20</strain>
    </source>
</reference>